<dbReference type="PANTHER" id="PTHR35098">
    <property type="entry name" value="EXPRESSED PROTEIN"/>
    <property type="match status" value="1"/>
</dbReference>
<evidence type="ECO:0000313" key="2">
    <source>
        <dbReference type="EMBL" id="KAL3654284.1"/>
    </source>
</evidence>
<dbReference type="PANTHER" id="PTHR35098:SF1">
    <property type="entry name" value="NODULIN-RELATED PROTEIN 2"/>
    <property type="match status" value="1"/>
</dbReference>
<feature type="compositionally biased region" description="Low complexity" evidence="1">
    <location>
        <begin position="101"/>
        <end position="112"/>
    </location>
</feature>
<dbReference type="AlphaFoldDB" id="A0ABD3EJ70"/>
<feature type="region of interest" description="Disordered" evidence="1">
    <location>
        <begin position="100"/>
        <end position="155"/>
    </location>
</feature>
<feature type="region of interest" description="Disordered" evidence="1">
    <location>
        <begin position="1"/>
        <end position="34"/>
    </location>
</feature>
<feature type="region of interest" description="Disordered" evidence="1">
    <location>
        <begin position="168"/>
        <end position="198"/>
    </location>
</feature>
<gene>
    <name evidence="2" type="ORF">CASFOL_003965</name>
</gene>
<evidence type="ECO:0000313" key="3">
    <source>
        <dbReference type="Proteomes" id="UP001632038"/>
    </source>
</evidence>
<protein>
    <submittedName>
        <fullName evidence="2">Uncharacterized protein</fullName>
    </submittedName>
</protein>
<dbReference type="Proteomes" id="UP001632038">
    <property type="component" value="Unassembled WGS sequence"/>
</dbReference>
<accession>A0ABD3EJ70</accession>
<dbReference type="EMBL" id="JAVIJP010000005">
    <property type="protein sequence ID" value="KAL3654284.1"/>
    <property type="molecule type" value="Genomic_DNA"/>
</dbReference>
<feature type="compositionally biased region" description="Low complexity" evidence="1">
    <location>
        <begin position="120"/>
        <end position="143"/>
    </location>
</feature>
<feature type="compositionally biased region" description="Polar residues" evidence="1">
    <location>
        <begin position="19"/>
        <end position="34"/>
    </location>
</feature>
<keyword evidence="3" id="KW-1185">Reference proteome</keyword>
<dbReference type="InterPro" id="IPR040294">
    <property type="entry name" value="Nodulin-rel_1/2"/>
</dbReference>
<evidence type="ECO:0000256" key="1">
    <source>
        <dbReference type="SAM" id="MobiDB-lite"/>
    </source>
</evidence>
<comment type="caution">
    <text evidence="2">The sequence shown here is derived from an EMBL/GenBank/DDBJ whole genome shotgun (WGS) entry which is preliminary data.</text>
</comment>
<proteinExistence type="predicted"/>
<sequence>MNFLSGLAKGFDQPKPDSDQPNNPDNQAGKSSNYDIFGSAKVVADAAQSQFRNEPEKFDKIKVSGASADLLGAASDYGKLDETKGVGKYVDQAETYLRQYSSSDSPAAAVPDSGEKKPPAVDVVPAPVEEKTAPPAAAADAAVSTEGEKPAAGGGAGDYVKVAQGFLNKPSGEGESAEKSGGGYGDDLMKMAGGFMKK</sequence>
<organism evidence="2 3">
    <name type="scientific">Castilleja foliolosa</name>
    <dbReference type="NCBI Taxonomy" id="1961234"/>
    <lineage>
        <taxon>Eukaryota</taxon>
        <taxon>Viridiplantae</taxon>
        <taxon>Streptophyta</taxon>
        <taxon>Embryophyta</taxon>
        <taxon>Tracheophyta</taxon>
        <taxon>Spermatophyta</taxon>
        <taxon>Magnoliopsida</taxon>
        <taxon>eudicotyledons</taxon>
        <taxon>Gunneridae</taxon>
        <taxon>Pentapetalae</taxon>
        <taxon>asterids</taxon>
        <taxon>lamiids</taxon>
        <taxon>Lamiales</taxon>
        <taxon>Orobanchaceae</taxon>
        <taxon>Pedicularideae</taxon>
        <taxon>Castillejinae</taxon>
        <taxon>Castilleja</taxon>
    </lineage>
</organism>
<reference evidence="3" key="1">
    <citation type="journal article" date="2024" name="IScience">
        <title>Strigolactones Initiate the Formation of Haustorium-like Structures in Castilleja.</title>
        <authorList>
            <person name="Buerger M."/>
            <person name="Peterson D."/>
            <person name="Chory J."/>
        </authorList>
    </citation>
    <scope>NUCLEOTIDE SEQUENCE [LARGE SCALE GENOMIC DNA]</scope>
</reference>
<name>A0ABD3EJ70_9LAMI</name>